<dbReference type="RefSeq" id="WP_379873982.1">
    <property type="nucleotide sequence ID" value="NZ_JBHUIP010000001.1"/>
</dbReference>
<evidence type="ECO:0000256" key="3">
    <source>
        <dbReference type="ARBA" id="ARBA00022448"/>
    </source>
</evidence>
<dbReference type="Proteomes" id="UP001597295">
    <property type="component" value="Unassembled WGS sequence"/>
</dbReference>
<evidence type="ECO:0000256" key="8">
    <source>
        <dbReference type="SAM" id="Phobius"/>
    </source>
</evidence>
<proteinExistence type="inferred from homology"/>
<comment type="similarity">
    <text evidence="2">Belongs to the autoinducer-2 exporter (AI-2E) (TC 2.A.86) family.</text>
</comment>
<keyword evidence="4" id="KW-1003">Cell membrane</keyword>
<feature type="transmembrane region" description="Helical" evidence="8">
    <location>
        <begin position="267"/>
        <end position="284"/>
    </location>
</feature>
<comment type="caution">
    <text evidence="9">The sequence shown here is derived from an EMBL/GenBank/DDBJ whole genome shotgun (WGS) entry which is preliminary data.</text>
</comment>
<keyword evidence="3" id="KW-0813">Transport</keyword>
<feature type="transmembrane region" description="Helical" evidence="8">
    <location>
        <begin position="60"/>
        <end position="80"/>
    </location>
</feature>
<reference evidence="10" key="1">
    <citation type="journal article" date="2019" name="Int. J. Syst. Evol. Microbiol.">
        <title>The Global Catalogue of Microorganisms (GCM) 10K type strain sequencing project: providing services to taxonomists for standard genome sequencing and annotation.</title>
        <authorList>
            <consortium name="The Broad Institute Genomics Platform"/>
            <consortium name="The Broad Institute Genome Sequencing Center for Infectious Disease"/>
            <person name="Wu L."/>
            <person name="Ma J."/>
        </authorList>
    </citation>
    <scope>NUCLEOTIDE SEQUENCE [LARGE SCALE GENOMIC DNA]</scope>
    <source>
        <strain evidence="10">CGMCC 1.19062</strain>
    </source>
</reference>
<evidence type="ECO:0000313" key="10">
    <source>
        <dbReference type="Proteomes" id="UP001597295"/>
    </source>
</evidence>
<dbReference type="PANTHER" id="PTHR21716:SF53">
    <property type="entry name" value="PERMEASE PERM-RELATED"/>
    <property type="match status" value="1"/>
</dbReference>
<evidence type="ECO:0000256" key="6">
    <source>
        <dbReference type="ARBA" id="ARBA00022989"/>
    </source>
</evidence>
<feature type="transmembrane region" description="Helical" evidence="8">
    <location>
        <begin position="235"/>
        <end position="260"/>
    </location>
</feature>
<evidence type="ECO:0000256" key="2">
    <source>
        <dbReference type="ARBA" id="ARBA00009773"/>
    </source>
</evidence>
<dbReference type="Pfam" id="PF01594">
    <property type="entry name" value="AI-2E_transport"/>
    <property type="match status" value="1"/>
</dbReference>
<name>A0ABW5DN34_9PROT</name>
<sequence length="367" mass="39695">MLHQRQVIWAVLIACFLALIWLLSPILLPFVAGMAIAYVLDPSVDWLERQRVPRTLGAAIMIVVFFLTILLVLLLFVPLLQGQVTELIQRLPTMLTALRDRADSLLIDIQNEIGVAPEEMRSLRDQIGDPGQALSYVAGLLGSVVAQGAAFVNIVSLVLITPVVAFYFLRDWDRLVDRIDMLLPRQHLEVAREQAREVDEILAGFVRGQALLCLSLGTFYAIGLTAVGLDFGLIIGMLAGILSFIPFVGAIVGGVASVGLALLQFDSFVSVAIVAGVFVVGQVLEGYVLQPWLVGDRVKLHPMWVIFALLAGGALFGFLGVLLAVPVMAIIGVAARFAISGYMSSSLYDHSVQDKLSGQPLPDDQAP</sequence>
<feature type="transmembrane region" description="Helical" evidence="8">
    <location>
        <begin position="7"/>
        <end position="40"/>
    </location>
</feature>
<evidence type="ECO:0000256" key="1">
    <source>
        <dbReference type="ARBA" id="ARBA00004651"/>
    </source>
</evidence>
<accession>A0ABW5DN34</accession>
<feature type="transmembrane region" description="Helical" evidence="8">
    <location>
        <begin position="210"/>
        <end position="229"/>
    </location>
</feature>
<protein>
    <submittedName>
        <fullName evidence="9">AI-2E family transporter</fullName>
    </submittedName>
</protein>
<organism evidence="9 10">
    <name type="scientific">Lacibacterium aquatile</name>
    <dbReference type="NCBI Taxonomy" id="1168082"/>
    <lineage>
        <taxon>Bacteria</taxon>
        <taxon>Pseudomonadati</taxon>
        <taxon>Pseudomonadota</taxon>
        <taxon>Alphaproteobacteria</taxon>
        <taxon>Rhodospirillales</taxon>
        <taxon>Rhodospirillaceae</taxon>
    </lineage>
</organism>
<evidence type="ECO:0000256" key="7">
    <source>
        <dbReference type="ARBA" id="ARBA00023136"/>
    </source>
</evidence>
<evidence type="ECO:0000256" key="5">
    <source>
        <dbReference type="ARBA" id="ARBA00022692"/>
    </source>
</evidence>
<keyword evidence="10" id="KW-1185">Reference proteome</keyword>
<dbReference type="InterPro" id="IPR002549">
    <property type="entry name" value="AI-2E-like"/>
</dbReference>
<evidence type="ECO:0000313" key="9">
    <source>
        <dbReference type="EMBL" id="MFD2261346.1"/>
    </source>
</evidence>
<keyword evidence="7 8" id="KW-0472">Membrane</keyword>
<evidence type="ECO:0000256" key="4">
    <source>
        <dbReference type="ARBA" id="ARBA00022475"/>
    </source>
</evidence>
<comment type="subcellular location">
    <subcellularLocation>
        <location evidence="1">Cell membrane</location>
        <topology evidence="1">Multi-pass membrane protein</topology>
    </subcellularLocation>
</comment>
<dbReference type="EMBL" id="JBHUIP010000001">
    <property type="protein sequence ID" value="MFD2261346.1"/>
    <property type="molecule type" value="Genomic_DNA"/>
</dbReference>
<keyword evidence="5 8" id="KW-0812">Transmembrane</keyword>
<keyword evidence="6 8" id="KW-1133">Transmembrane helix</keyword>
<gene>
    <name evidence="9" type="ORF">ACFSM5_00505</name>
</gene>
<feature type="transmembrane region" description="Helical" evidence="8">
    <location>
        <begin position="304"/>
        <end position="335"/>
    </location>
</feature>
<dbReference type="PANTHER" id="PTHR21716">
    <property type="entry name" value="TRANSMEMBRANE PROTEIN"/>
    <property type="match status" value="1"/>
</dbReference>